<name>A0A8H5ZYH2_PETAA</name>
<dbReference type="Proteomes" id="UP000541154">
    <property type="component" value="Unassembled WGS sequence"/>
</dbReference>
<organism evidence="2 3">
    <name type="scientific">Petromyces alliaceus</name>
    <name type="common">Aspergillus alliaceus</name>
    <dbReference type="NCBI Taxonomy" id="209559"/>
    <lineage>
        <taxon>Eukaryota</taxon>
        <taxon>Fungi</taxon>
        <taxon>Dikarya</taxon>
        <taxon>Ascomycota</taxon>
        <taxon>Pezizomycotina</taxon>
        <taxon>Eurotiomycetes</taxon>
        <taxon>Eurotiomycetidae</taxon>
        <taxon>Eurotiales</taxon>
        <taxon>Aspergillaceae</taxon>
        <taxon>Aspergillus</taxon>
        <taxon>Aspergillus subgen. Circumdati</taxon>
    </lineage>
</organism>
<protein>
    <recommendedName>
        <fullName evidence="1">GPI inositol-deacylase winged helix domain-containing protein</fullName>
    </recommendedName>
</protein>
<dbReference type="InterPro" id="IPR054471">
    <property type="entry name" value="GPIID_WHD"/>
</dbReference>
<gene>
    <name evidence="2" type="ORF">ETB97_005628</name>
</gene>
<evidence type="ECO:0000313" key="2">
    <source>
        <dbReference type="EMBL" id="KAF5857562.1"/>
    </source>
</evidence>
<sequence>MFTEFELCFDSLTRPLTVNELIEAHAVDLGASPLLDRGQLSEQVDIIDICLGLVEIEEKGDKTEQNTSIARIAHFSVQKYLQTERTQLQKAKYFAIHSGPADA</sequence>
<dbReference type="Pfam" id="PF22939">
    <property type="entry name" value="WHD_GPIID"/>
    <property type="match status" value="1"/>
</dbReference>
<evidence type="ECO:0000259" key="1">
    <source>
        <dbReference type="Pfam" id="PF22939"/>
    </source>
</evidence>
<feature type="domain" description="GPI inositol-deacylase winged helix" evidence="1">
    <location>
        <begin position="12"/>
        <end position="95"/>
    </location>
</feature>
<comment type="caution">
    <text evidence="2">The sequence shown here is derived from an EMBL/GenBank/DDBJ whole genome shotgun (WGS) entry which is preliminary data.</text>
</comment>
<evidence type="ECO:0000313" key="3">
    <source>
        <dbReference type="Proteomes" id="UP000541154"/>
    </source>
</evidence>
<dbReference type="AlphaFoldDB" id="A0A8H5ZYH2"/>
<dbReference type="EMBL" id="SPNV01000250">
    <property type="protein sequence ID" value="KAF5857562.1"/>
    <property type="molecule type" value="Genomic_DNA"/>
</dbReference>
<keyword evidence="3" id="KW-1185">Reference proteome</keyword>
<reference evidence="2 3" key="1">
    <citation type="submission" date="2019-04" db="EMBL/GenBank/DDBJ databases">
        <title>Aspergillus burnettii sp. nov., novel species from soil in southeast Queensland.</title>
        <authorList>
            <person name="Gilchrist C.L.M."/>
            <person name="Pitt J.I."/>
            <person name="Lange L."/>
            <person name="Lacey H.J."/>
            <person name="Vuong D."/>
            <person name="Midgley D.J."/>
            <person name="Greenfield P."/>
            <person name="Bradbury M."/>
            <person name="Lacey E."/>
            <person name="Busk P.K."/>
            <person name="Pilgaard B."/>
            <person name="Chooi Y.H."/>
            <person name="Piggott A.M."/>
        </authorList>
    </citation>
    <scope>NUCLEOTIDE SEQUENCE [LARGE SCALE GENOMIC DNA]</scope>
    <source>
        <strain evidence="2 3">FRR 5400</strain>
    </source>
</reference>
<accession>A0A8H5ZYH2</accession>
<proteinExistence type="predicted"/>